<keyword evidence="10 13" id="KW-0408">Iron</keyword>
<dbReference type="CDD" id="cd11056">
    <property type="entry name" value="CYP6-like"/>
    <property type="match status" value="1"/>
</dbReference>
<comment type="similarity">
    <text evidence="4 14">Belongs to the cytochrome P450 family.</text>
</comment>
<keyword evidence="9 14" id="KW-0560">Oxidoreductase</keyword>
<keyword evidence="6 13" id="KW-0479">Metal-binding</keyword>
<dbReference type="PANTHER" id="PTHR24292:SF100">
    <property type="entry name" value="CYTOCHROME P450 6A16, ISOFORM B-RELATED"/>
    <property type="match status" value="1"/>
</dbReference>
<evidence type="ECO:0000313" key="16">
    <source>
        <dbReference type="EMBL" id="KRT84488.1"/>
    </source>
</evidence>
<evidence type="ECO:0000256" key="10">
    <source>
        <dbReference type="ARBA" id="ARBA00023004"/>
    </source>
</evidence>
<evidence type="ECO:0000256" key="12">
    <source>
        <dbReference type="ARBA" id="ARBA00023136"/>
    </source>
</evidence>
<dbReference type="Proteomes" id="UP000051574">
    <property type="component" value="Unassembled WGS sequence"/>
</dbReference>
<dbReference type="GO" id="GO:0016705">
    <property type="term" value="F:oxidoreductase activity, acting on paired donors, with incorporation or reduction of molecular oxygen"/>
    <property type="evidence" value="ECO:0007669"/>
    <property type="project" value="InterPro"/>
</dbReference>
<name>A0A0T6BAW8_9SCAR</name>
<keyword evidence="8" id="KW-0492">Microsome</keyword>
<evidence type="ECO:0000256" key="9">
    <source>
        <dbReference type="ARBA" id="ARBA00023002"/>
    </source>
</evidence>
<dbReference type="AlphaFoldDB" id="A0A0T6BAW8"/>
<evidence type="ECO:0000256" key="14">
    <source>
        <dbReference type="RuleBase" id="RU000461"/>
    </source>
</evidence>
<keyword evidence="12 15" id="KW-0472">Membrane</keyword>
<keyword evidence="17" id="KW-1185">Reference proteome</keyword>
<feature type="binding site" description="axial binding residue" evidence="13">
    <location>
        <position position="448"/>
    </location>
    <ligand>
        <name>heme</name>
        <dbReference type="ChEBI" id="CHEBI:30413"/>
    </ligand>
    <ligandPart>
        <name>Fe</name>
        <dbReference type="ChEBI" id="CHEBI:18248"/>
    </ligandPart>
</feature>
<dbReference type="InterPro" id="IPR001128">
    <property type="entry name" value="Cyt_P450"/>
</dbReference>
<dbReference type="GO" id="GO:0020037">
    <property type="term" value="F:heme binding"/>
    <property type="evidence" value="ECO:0007669"/>
    <property type="project" value="InterPro"/>
</dbReference>
<comment type="caution">
    <text evidence="16">The sequence shown here is derived from an EMBL/GenBank/DDBJ whole genome shotgun (WGS) entry which is preliminary data.</text>
</comment>
<keyword evidence="7" id="KW-0256">Endoplasmic reticulum</keyword>
<dbReference type="InterPro" id="IPR036396">
    <property type="entry name" value="Cyt_P450_sf"/>
</dbReference>
<evidence type="ECO:0000256" key="1">
    <source>
        <dbReference type="ARBA" id="ARBA00001971"/>
    </source>
</evidence>
<dbReference type="GO" id="GO:0005506">
    <property type="term" value="F:iron ion binding"/>
    <property type="evidence" value="ECO:0007669"/>
    <property type="project" value="InterPro"/>
</dbReference>
<evidence type="ECO:0000256" key="3">
    <source>
        <dbReference type="ARBA" id="ARBA00004406"/>
    </source>
</evidence>
<dbReference type="OrthoDB" id="2789670at2759"/>
<dbReference type="SUPFAM" id="SSF48264">
    <property type="entry name" value="Cytochrome P450"/>
    <property type="match status" value="1"/>
</dbReference>
<keyword evidence="11 14" id="KW-0503">Monooxygenase</keyword>
<keyword evidence="5 13" id="KW-0349">Heme</keyword>
<dbReference type="Gene3D" id="1.10.630.10">
    <property type="entry name" value="Cytochrome P450"/>
    <property type="match status" value="1"/>
</dbReference>
<accession>A0A0T6BAW8</accession>
<evidence type="ECO:0000256" key="15">
    <source>
        <dbReference type="SAM" id="Phobius"/>
    </source>
</evidence>
<dbReference type="PANTHER" id="PTHR24292">
    <property type="entry name" value="CYTOCHROME P450"/>
    <property type="match status" value="1"/>
</dbReference>
<feature type="transmembrane region" description="Helical" evidence="15">
    <location>
        <begin position="7"/>
        <end position="24"/>
    </location>
</feature>
<dbReference type="PRINTS" id="PR00463">
    <property type="entry name" value="EP450I"/>
</dbReference>
<dbReference type="FunFam" id="1.10.630.10:FF:000042">
    <property type="entry name" value="Cytochrome P450"/>
    <property type="match status" value="1"/>
</dbReference>
<dbReference type="EMBL" id="LJIG01002452">
    <property type="protein sequence ID" value="KRT84488.1"/>
    <property type="molecule type" value="Genomic_DNA"/>
</dbReference>
<comment type="cofactor">
    <cofactor evidence="1 13">
        <name>heme</name>
        <dbReference type="ChEBI" id="CHEBI:30413"/>
    </cofactor>
</comment>
<gene>
    <name evidence="16" type="ORF">AMK59_1870</name>
</gene>
<dbReference type="PROSITE" id="PS00086">
    <property type="entry name" value="CYTOCHROME_P450"/>
    <property type="match status" value="1"/>
</dbReference>
<evidence type="ECO:0000256" key="8">
    <source>
        <dbReference type="ARBA" id="ARBA00022848"/>
    </source>
</evidence>
<dbReference type="PRINTS" id="PR00385">
    <property type="entry name" value="P450"/>
</dbReference>
<evidence type="ECO:0000256" key="11">
    <source>
        <dbReference type="ARBA" id="ARBA00023033"/>
    </source>
</evidence>
<proteinExistence type="inferred from homology"/>
<dbReference type="InterPro" id="IPR050476">
    <property type="entry name" value="Insect_CytP450_Detox"/>
</dbReference>
<comment type="subcellular location">
    <subcellularLocation>
        <location evidence="3">Endoplasmic reticulum membrane</location>
        <topology evidence="3">Peripheral membrane protein</topology>
    </subcellularLocation>
    <subcellularLocation>
        <location evidence="2">Microsome membrane</location>
        <topology evidence="2">Peripheral membrane protein</topology>
    </subcellularLocation>
</comment>
<evidence type="ECO:0000256" key="5">
    <source>
        <dbReference type="ARBA" id="ARBA00022617"/>
    </source>
</evidence>
<evidence type="ECO:0000256" key="6">
    <source>
        <dbReference type="ARBA" id="ARBA00022723"/>
    </source>
</evidence>
<evidence type="ECO:0000256" key="4">
    <source>
        <dbReference type="ARBA" id="ARBA00010617"/>
    </source>
</evidence>
<keyword evidence="15" id="KW-1133">Transmembrane helix</keyword>
<dbReference type="GO" id="GO:0004497">
    <property type="term" value="F:monooxygenase activity"/>
    <property type="evidence" value="ECO:0007669"/>
    <property type="project" value="UniProtKB-KW"/>
</dbReference>
<sequence>MFSLFDIVAAISAITFLFVLYVKWCHTYWSRWNMPTAVQINSILGHTENPFTGKQGLLLRVKDCYDEFRRRELKHGGIYFFTQPIYMPVDTELIKNILNKDFSHFLGHGFKFNEKINPLLMHLFNLEGEKWRNMRVKLTPTFTSGKMKGMFKTLVDCGVPMIDHVNKLSQNGENLDIKEILSCYTTDIIGSCAFGLECNSFEDPDAEFRRYGRKLLTPGLRTIAIQFLSFMVSDKIVGSLPFKRLDIEIENFFISAIRNIFNYRTTNNIKRGDFIQIFMEMQEKAKANRTKPMTIEEISAQAFVFFIAGFETSSTTMTFCLHELAFNQDIQEKVREEIREAYKKNDGHLTYDAVMEMKYMDKVIDETLRKYPPVGLLNRVCSIDYNVPNTDVTIKAGTKVFISSLGIHRDPKYYPDPEKFDPERFSDENKAKRPPCTFLPFGDGPRTCIGLRFGLMQTKTGLSMLLNNYRIFPSKGEQYNIEFNPKSFILTKKGNVMLRAEKL</sequence>
<dbReference type="Pfam" id="PF00067">
    <property type="entry name" value="p450"/>
    <property type="match status" value="1"/>
</dbReference>
<protein>
    <submittedName>
        <fullName evidence="16">Cytochrome P450</fullName>
    </submittedName>
</protein>
<keyword evidence="15" id="KW-0812">Transmembrane</keyword>
<evidence type="ECO:0000256" key="2">
    <source>
        <dbReference type="ARBA" id="ARBA00004174"/>
    </source>
</evidence>
<dbReference type="InterPro" id="IPR002401">
    <property type="entry name" value="Cyt_P450_E_grp-I"/>
</dbReference>
<evidence type="ECO:0000256" key="13">
    <source>
        <dbReference type="PIRSR" id="PIRSR602401-1"/>
    </source>
</evidence>
<evidence type="ECO:0000256" key="7">
    <source>
        <dbReference type="ARBA" id="ARBA00022824"/>
    </source>
</evidence>
<dbReference type="GO" id="GO:0005789">
    <property type="term" value="C:endoplasmic reticulum membrane"/>
    <property type="evidence" value="ECO:0007669"/>
    <property type="project" value="UniProtKB-SubCell"/>
</dbReference>
<evidence type="ECO:0000313" key="17">
    <source>
        <dbReference type="Proteomes" id="UP000051574"/>
    </source>
</evidence>
<organism evidence="16 17">
    <name type="scientific">Oryctes borbonicus</name>
    <dbReference type="NCBI Taxonomy" id="1629725"/>
    <lineage>
        <taxon>Eukaryota</taxon>
        <taxon>Metazoa</taxon>
        <taxon>Ecdysozoa</taxon>
        <taxon>Arthropoda</taxon>
        <taxon>Hexapoda</taxon>
        <taxon>Insecta</taxon>
        <taxon>Pterygota</taxon>
        <taxon>Neoptera</taxon>
        <taxon>Endopterygota</taxon>
        <taxon>Coleoptera</taxon>
        <taxon>Polyphaga</taxon>
        <taxon>Scarabaeiformia</taxon>
        <taxon>Scarabaeidae</taxon>
        <taxon>Dynastinae</taxon>
        <taxon>Oryctes</taxon>
    </lineage>
</organism>
<reference evidence="16 17" key="1">
    <citation type="submission" date="2015-09" db="EMBL/GenBank/DDBJ databases">
        <title>Draft genome of the scarab beetle Oryctes borbonicus.</title>
        <authorList>
            <person name="Meyer J.M."/>
            <person name="Markov G.V."/>
            <person name="Baskaran P."/>
            <person name="Herrmann M."/>
            <person name="Sommer R.J."/>
            <person name="Roedelsperger C."/>
        </authorList>
    </citation>
    <scope>NUCLEOTIDE SEQUENCE [LARGE SCALE GENOMIC DNA]</scope>
    <source>
        <strain evidence="16">OB123</strain>
        <tissue evidence="16">Whole animal</tissue>
    </source>
</reference>
<dbReference type="InterPro" id="IPR017972">
    <property type="entry name" value="Cyt_P450_CS"/>
</dbReference>